<dbReference type="GO" id="GO:0045197">
    <property type="term" value="P:establishment or maintenance of epithelial cell apical/basal polarity"/>
    <property type="evidence" value="ECO:0007669"/>
    <property type="project" value="TreeGrafter"/>
</dbReference>
<reference evidence="3 4" key="1">
    <citation type="submission" date="2019-01" db="EMBL/GenBank/DDBJ databases">
        <title>A draft genome assembly of the solar-powered sea slug Elysia chlorotica.</title>
        <authorList>
            <person name="Cai H."/>
            <person name="Li Q."/>
            <person name="Fang X."/>
            <person name="Li J."/>
            <person name="Curtis N.E."/>
            <person name="Altenburger A."/>
            <person name="Shibata T."/>
            <person name="Feng M."/>
            <person name="Maeda T."/>
            <person name="Schwartz J.A."/>
            <person name="Shigenobu S."/>
            <person name="Lundholm N."/>
            <person name="Nishiyama T."/>
            <person name="Yang H."/>
            <person name="Hasebe M."/>
            <person name="Li S."/>
            <person name="Pierce S.K."/>
            <person name="Wang J."/>
        </authorList>
    </citation>
    <scope>NUCLEOTIDE SEQUENCE [LARGE SCALE GENOMIC DNA]</scope>
    <source>
        <strain evidence="3">EC2010</strain>
        <tissue evidence="3">Whole organism of an adult</tissue>
    </source>
</reference>
<name>A0A3S0ZBH4_ELYCH</name>
<gene>
    <name evidence="3" type="ORF">EGW08_021114</name>
</gene>
<dbReference type="PANTHER" id="PTHR16484:SF17">
    <property type="entry name" value="BAZOOKA, ISOFORM B"/>
    <property type="match status" value="1"/>
</dbReference>
<feature type="compositionally biased region" description="Low complexity" evidence="1">
    <location>
        <begin position="955"/>
        <end position="967"/>
    </location>
</feature>
<dbReference type="CDD" id="cd23058">
    <property type="entry name" value="PDZ2_Par3-like"/>
    <property type="match status" value="1"/>
</dbReference>
<feature type="region of interest" description="Disordered" evidence="1">
    <location>
        <begin position="925"/>
        <end position="1045"/>
    </location>
</feature>
<dbReference type="EMBL" id="RQTK01001269">
    <property type="protein sequence ID" value="RUS71123.1"/>
    <property type="molecule type" value="Genomic_DNA"/>
</dbReference>
<feature type="region of interest" description="Disordered" evidence="1">
    <location>
        <begin position="558"/>
        <end position="778"/>
    </location>
</feature>
<dbReference type="Gene3D" id="2.30.42.10">
    <property type="match status" value="2"/>
</dbReference>
<feature type="region of interest" description="Disordered" evidence="1">
    <location>
        <begin position="1114"/>
        <end position="1164"/>
    </location>
</feature>
<proteinExistence type="predicted"/>
<accession>A0A3S0ZBH4</accession>
<dbReference type="GO" id="GO:0051660">
    <property type="term" value="P:establishment of centrosome localization"/>
    <property type="evidence" value="ECO:0007669"/>
    <property type="project" value="TreeGrafter"/>
</dbReference>
<feature type="region of interest" description="Disordered" evidence="1">
    <location>
        <begin position="24"/>
        <end position="152"/>
    </location>
</feature>
<feature type="compositionally biased region" description="Pro residues" evidence="1">
    <location>
        <begin position="63"/>
        <end position="72"/>
    </location>
</feature>
<dbReference type="InterPro" id="IPR052213">
    <property type="entry name" value="PAR3"/>
</dbReference>
<dbReference type="PROSITE" id="PS50106">
    <property type="entry name" value="PDZ"/>
    <property type="match status" value="2"/>
</dbReference>
<dbReference type="CDD" id="cd23059">
    <property type="entry name" value="PDZ3_Par3-like"/>
    <property type="match status" value="1"/>
</dbReference>
<feature type="domain" description="PDZ" evidence="2">
    <location>
        <begin position="302"/>
        <end position="379"/>
    </location>
</feature>
<sequence length="1340" mass="147120">FPRAQEVFRAAMDTHEICLKVLKDEHRDSVPEVPAKRKPAPQPPPVMPKPRNHAPLKPSPLAASPPPKPSPAPRDLSKNTPPPSLHPQDHPSSLPVQKKAPAIPSVIRPGPPIKAPKKAAAPALPARTPSTSEPASLAPAPSAAVNQIPAQPSSDLPINAIFNTRRIGKKIVIKLTKGPLGLGFSVTSRDNQTGGDCPIYIRNILPKGAAVQDGQLRPGDRLLEVNGVEMTGKTQAEAVAFLRTLSEGSVVELVVSRQEELNNDVHDDDDDDVYAHTVLSQHPSQSLDSIDGVSGKDKITLRIPLNETNSAGLGVSVKGKTQSSQTGLQDLGIFVKTVLQGGAAYKDGRLKVNDQLLEVNDVKLEGQPNTAAMEALRTAMLEEGSGSGFITLTVLRRSSNSAFSPGHHDDSSEVISQSDGASVMGSQSFPSHHGFQPNKQPSPRSDANTFSIIHQRSSSASDTVNTRLGRFGSDNVEMPSPIPPARSKRVAALRERFSSDQGNGLRNESYTRATNESMSISPPRGNNGIRNDSYARATHDSLNDSGAFSHVLPSQLKWNQPSGNTQGAKENIPFGEQDPYAPHKQQRPHSTIGFLHGPRASHNSVSDDEAFVRDSVASSKEESDMSPSFDLVAPFAREGFGRQSMSEKRKGHLDPRSTETYKMVKANKENNKGPTPASKEGAGGAATAPQQPPIQPHAAPSQPVSTSTETSTEIPQPNSKVHDSMPSTYQPSRAIADQQAAMKKSSSVEDLTNPAQNVVSSSSSGNNQNRDASPMWRQTRFGRARACNDSFRAAVDRSYDALDPALMDTLEEESAESGAFTLDPSNSGRSSISSDNPEDTNSLKRRKAKEKEKKGGLLKGFLRFGKGRKSNEEAMRRSRSEERPADRKLVERRQDQPLDDLSNDDPWIVQPFGDAKAMGFVPVPDFEQQPQQRGRRLSKPDQEKIDEDYTWLRDQQVLQQRLRSQSVDPSSHRHTSNTFAPSSWERSSPFQPYGSSHIHRQPGSLEDYNMRQQESYDPDERNRQVDPHADPRGFHPAGLNYRQENSGHDYRENKQYFSQSDQDEGRPPLAKAVLSRAEYIQQLRSLYQQRHKQRQGVYPLDDAEEKYERQIQEMEKRGIPRNSEGMKDIPRDPHLLRFTDRPPSRQLEQSRSERTSSSSSMGNTNFNSVYSGNAKGVGAGAGGYSQYYNESAFMNNRPHSRGATTAYESSTLHHQNIQAQSNYQYHPHNSNNNRNTILTKSLSSRCKDMITPRIAPTIGITLIPMTITVLHTDVPLTNLTHKISSIEGLLRPTGAHPTSTISTGLQLLTLIQPLLRCNTVVQEQRTSSACTLSFEGQSLM</sequence>
<dbReference type="InterPro" id="IPR001478">
    <property type="entry name" value="PDZ"/>
</dbReference>
<evidence type="ECO:0000259" key="2">
    <source>
        <dbReference type="PROSITE" id="PS50106"/>
    </source>
</evidence>
<dbReference type="GO" id="GO:0016324">
    <property type="term" value="C:apical plasma membrane"/>
    <property type="evidence" value="ECO:0007669"/>
    <property type="project" value="TreeGrafter"/>
</dbReference>
<dbReference type="GO" id="GO:0005912">
    <property type="term" value="C:adherens junction"/>
    <property type="evidence" value="ECO:0007669"/>
    <property type="project" value="TreeGrafter"/>
</dbReference>
<keyword evidence="4" id="KW-1185">Reference proteome</keyword>
<feature type="compositionally biased region" description="Low complexity" evidence="1">
    <location>
        <begin position="118"/>
        <end position="144"/>
    </location>
</feature>
<feature type="region of interest" description="Disordered" evidence="1">
    <location>
        <begin position="807"/>
        <end position="911"/>
    </location>
</feature>
<dbReference type="GO" id="GO:0005938">
    <property type="term" value="C:cell cortex"/>
    <property type="evidence" value="ECO:0007669"/>
    <property type="project" value="TreeGrafter"/>
</dbReference>
<feature type="compositionally biased region" description="Polar residues" evidence="1">
    <location>
        <begin position="413"/>
        <end position="430"/>
    </location>
</feature>
<dbReference type="PANTHER" id="PTHR16484">
    <property type="entry name" value="PARTITIONING DEFECTIVE 3 RELATED"/>
    <property type="match status" value="1"/>
</dbReference>
<feature type="compositionally biased region" description="Polar residues" evidence="1">
    <location>
        <begin position="744"/>
        <end position="755"/>
    </location>
</feature>
<dbReference type="GO" id="GO:0043296">
    <property type="term" value="C:apical junction complex"/>
    <property type="evidence" value="ECO:0007669"/>
    <property type="project" value="TreeGrafter"/>
</dbReference>
<dbReference type="GO" id="GO:0035091">
    <property type="term" value="F:phosphatidylinositol binding"/>
    <property type="evidence" value="ECO:0007669"/>
    <property type="project" value="TreeGrafter"/>
</dbReference>
<dbReference type="GO" id="GO:0007155">
    <property type="term" value="P:cell adhesion"/>
    <property type="evidence" value="ECO:0007669"/>
    <property type="project" value="TreeGrafter"/>
</dbReference>
<evidence type="ECO:0000313" key="4">
    <source>
        <dbReference type="Proteomes" id="UP000271974"/>
    </source>
</evidence>
<dbReference type="STRING" id="188477.A0A3S0ZBH4"/>
<feature type="compositionally biased region" description="Basic and acidic residues" evidence="1">
    <location>
        <begin position="1114"/>
        <end position="1154"/>
    </location>
</feature>
<dbReference type="Proteomes" id="UP000271974">
    <property type="component" value="Unassembled WGS sequence"/>
</dbReference>
<dbReference type="OrthoDB" id="6264899at2759"/>
<feature type="compositionally biased region" description="Low complexity" evidence="1">
    <location>
        <begin position="756"/>
        <end position="769"/>
    </location>
</feature>
<comment type="caution">
    <text evidence="3">The sequence shown here is derived from an EMBL/GenBank/DDBJ whole genome shotgun (WGS) entry which is preliminary data.</text>
</comment>
<dbReference type="Pfam" id="PF00595">
    <property type="entry name" value="PDZ"/>
    <property type="match status" value="2"/>
</dbReference>
<feature type="domain" description="PDZ" evidence="2">
    <location>
        <begin position="172"/>
        <end position="257"/>
    </location>
</feature>
<organism evidence="3 4">
    <name type="scientific">Elysia chlorotica</name>
    <name type="common">Eastern emerald elysia</name>
    <name type="synonym">Sea slug</name>
    <dbReference type="NCBI Taxonomy" id="188477"/>
    <lineage>
        <taxon>Eukaryota</taxon>
        <taxon>Metazoa</taxon>
        <taxon>Spiralia</taxon>
        <taxon>Lophotrochozoa</taxon>
        <taxon>Mollusca</taxon>
        <taxon>Gastropoda</taxon>
        <taxon>Heterobranchia</taxon>
        <taxon>Euthyneura</taxon>
        <taxon>Panpulmonata</taxon>
        <taxon>Sacoglossa</taxon>
        <taxon>Placobranchoidea</taxon>
        <taxon>Plakobranchidae</taxon>
        <taxon>Elysia</taxon>
    </lineage>
</organism>
<feature type="compositionally biased region" description="Polar residues" evidence="1">
    <location>
        <begin position="558"/>
        <end position="568"/>
    </location>
</feature>
<feature type="non-terminal residue" evidence="3">
    <location>
        <position position="1"/>
    </location>
</feature>
<feature type="compositionally biased region" description="Polar residues" evidence="1">
    <location>
        <begin position="976"/>
        <end position="994"/>
    </location>
</feature>
<feature type="compositionally biased region" description="Polar residues" evidence="1">
    <location>
        <begin position="704"/>
        <end position="731"/>
    </location>
</feature>
<dbReference type="InterPro" id="IPR036034">
    <property type="entry name" value="PDZ_sf"/>
</dbReference>
<feature type="compositionally biased region" description="Basic and acidic residues" evidence="1">
    <location>
        <begin position="869"/>
        <end position="896"/>
    </location>
</feature>
<dbReference type="SUPFAM" id="SSF50156">
    <property type="entry name" value="PDZ domain-like"/>
    <property type="match status" value="2"/>
</dbReference>
<dbReference type="GO" id="GO:0008104">
    <property type="term" value="P:intracellular protein localization"/>
    <property type="evidence" value="ECO:0007669"/>
    <property type="project" value="TreeGrafter"/>
</dbReference>
<dbReference type="GO" id="GO:0000226">
    <property type="term" value="P:microtubule cytoskeleton organization"/>
    <property type="evidence" value="ECO:0007669"/>
    <property type="project" value="TreeGrafter"/>
</dbReference>
<feature type="compositionally biased region" description="Polar residues" evidence="1">
    <location>
        <begin position="437"/>
        <end position="466"/>
    </location>
</feature>
<feature type="region of interest" description="Disordered" evidence="1">
    <location>
        <begin position="400"/>
        <end position="485"/>
    </location>
</feature>
<protein>
    <recommendedName>
        <fullName evidence="2">PDZ domain-containing protein</fullName>
    </recommendedName>
</protein>
<feature type="compositionally biased region" description="Low complexity" evidence="1">
    <location>
        <begin position="825"/>
        <end position="834"/>
    </location>
</feature>
<dbReference type="GO" id="GO:0030010">
    <property type="term" value="P:establishment of cell polarity"/>
    <property type="evidence" value="ECO:0007669"/>
    <property type="project" value="TreeGrafter"/>
</dbReference>
<feature type="compositionally biased region" description="Basic and acidic residues" evidence="1">
    <location>
        <begin position="1018"/>
        <end position="1033"/>
    </location>
</feature>
<evidence type="ECO:0000313" key="3">
    <source>
        <dbReference type="EMBL" id="RUS71123.1"/>
    </source>
</evidence>
<dbReference type="SMART" id="SM00228">
    <property type="entry name" value="PDZ"/>
    <property type="match status" value="2"/>
</dbReference>
<evidence type="ECO:0000256" key="1">
    <source>
        <dbReference type="SAM" id="MobiDB-lite"/>
    </source>
</evidence>
<dbReference type="FunFam" id="2.30.42.10:FF:000011">
    <property type="entry name" value="partitioning defective 3 homolog isoform X1"/>
    <property type="match status" value="1"/>
</dbReference>
<feature type="compositionally biased region" description="Basic and acidic residues" evidence="1">
    <location>
        <begin position="645"/>
        <end position="659"/>
    </location>
</feature>